<protein>
    <submittedName>
        <fullName evidence="10 12">Vacuolar membrane protein</fullName>
    </submittedName>
</protein>
<evidence type="ECO:0000313" key="12">
    <source>
        <dbReference type="RefSeq" id="XP_033573516.1"/>
    </source>
</evidence>
<evidence type="ECO:0000256" key="5">
    <source>
        <dbReference type="ARBA" id="ARBA00022989"/>
    </source>
</evidence>
<dbReference type="EMBL" id="MU003707">
    <property type="protein sequence ID" value="KAF2806552.1"/>
    <property type="molecule type" value="Genomic_DNA"/>
</dbReference>
<keyword evidence="5 8" id="KW-1133">Transmembrane helix</keyword>
<dbReference type="Pfam" id="PF06027">
    <property type="entry name" value="SLC35F"/>
    <property type="match status" value="1"/>
</dbReference>
<dbReference type="GeneID" id="54456792"/>
<feature type="transmembrane region" description="Helical" evidence="8">
    <location>
        <begin position="80"/>
        <end position="99"/>
    </location>
</feature>
<dbReference type="OrthoDB" id="1436450at2759"/>
<comment type="similarity">
    <text evidence="2">Belongs to the SLC35F solute transporter family.</text>
</comment>
<feature type="transmembrane region" description="Helical" evidence="8">
    <location>
        <begin position="43"/>
        <end position="68"/>
    </location>
</feature>
<dbReference type="PANTHER" id="PTHR23051:SF0">
    <property type="entry name" value="SOLUTE CARRIER FAMILY 35 MEMBER F5"/>
    <property type="match status" value="1"/>
</dbReference>
<gene>
    <name evidence="10 12" type="ORF">BDZ99DRAFT_394524</name>
</gene>
<dbReference type="Proteomes" id="UP000504636">
    <property type="component" value="Unplaced"/>
</dbReference>
<evidence type="ECO:0000313" key="11">
    <source>
        <dbReference type="Proteomes" id="UP000504636"/>
    </source>
</evidence>
<dbReference type="SUPFAM" id="SSF103481">
    <property type="entry name" value="Multidrug resistance efflux transporter EmrE"/>
    <property type="match status" value="1"/>
</dbReference>
<dbReference type="PANTHER" id="PTHR23051">
    <property type="entry name" value="SOLUTE CARRIER FAMILY 35, MEMBER F5"/>
    <property type="match status" value="1"/>
</dbReference>
<keyword evidence="3" id="KW-0813">Transport</keyword>
<reference evidence="10 12" key="1">
    <citation type="journal article" date="2020" name="Stud. Mycol.">
        <title>101 Dothideomycetes genomes: a test case for predicting lifestyles and emergence of pathogens.</title>
        <authorList>
            <person name="Haridas S."/>
            <person name="Albert R."/>
            <person name="Binder M."/>
            <person name="Bloem J."/>
            <person name="Labutti K."/>
            <person name="Salamov A."/>
            <person name="Andreopoulos B."/>
            <person name="Baker S."/>
            <person name="Barry K."/>
            <person name="Bills G."/>
            <person name="Bluhm B."/>
            <person name="Cannon C."/>
            <person name="Castanera R."/>
            <person name="Culley D."/>
            <person name="Daum C."/>
            <person name="Ezra D."/>
            <person name="Gonzalez J."/>
            <person name="Henrissat B."/>
            <person name="Kuo A."/>
            <person name="Liang C."/>
            <person name="Lipzen A."/>
            <person name="Lutzoni F."/>
            <person name="Magnuson J."/>
            <person name="Mondo S."/>
            <person name="Nolan M."/>
            <person name="Ohm R."/>
            <person name="Pangilinan J."/>
            <person name="Park H.-J."/>
            <person name="Ramirez L."/>
            <person name="Alfaro M."/>
            <person name="Sun H."/>
            <person name="Tritt A."/>
            <person name="Yoshinaga Y."/>
            <person name="Zwiers L.-H."/>
            <person name="Turgeon B."/>
            <person name="Goodwin S."/>
            <person name="Spatafora J."/>
            <person name="Crous P."/>
            <person name="Grigoriev I."/>
        </authorList>
    </citation>
    <scope>NUCLEOTIDE SEQUENCE</scope>
    <source>
        <strain evidence="10 12">CBS 304.34</strain>
    </source>
</reference>
<keyword evidence="4 8" id="KW-0812">Transmembrane</keyword>
<feature type="compositionally biased region" description="Basic and acidic residues" evidence="7">
    <location>
        <begin position="127"/>
        <end position="137"/>
    </location>
</feature>
<dbReference type="AlphaFoldDB" id="A0A6A6YCL1"/>
<evidence type="ECO:0000256" key="2">
    <source>
        <dbReference type="ARBA" id="ARBA00007863"/>
    </source>
</evidence>
<dbReference type="InterPro" id="IPR037185">
    <property type="entry name" value="EmrE-like"/>
</dbReference>
<sequence length="440" mass="48527">MLPRAASIDSISSADLNSPVSPASVVSDWSAGRKPQLGRWRHTVGIILLLATVFLWTASNFLASTIFADNEYSKPYFVTYTNTAFFIIPLLPMLLRHLYDDRFRMSTLRELLQRRVGKYKLLRDHEDEDDNLSKSDGRSQSSRRSRSPSAQMLLEEDMGNSQELGGSIQSQQAGLTLAETAKLSLEFCILWFLANYFAAACLEYTTVASSTILASTSSIWTLLSGSVMGVERFTLRKLFGVFASLAGIALISTVDVSGESDENRGTFPHKSPRELAIGDSMAFFSAVLYGFYAVLMKKRIGDESKVNMPLFFGLVGLFNCILLWPGLIILHLTGVETFELPPTNRILTIVLVNSASSLVSDFCWAYAMLLTSPLVVTVGLSLTIPLSLVGQMILDSQYSSALYWVGAVIMFISFIFINHEEKRDENEPPLSQSGPGLIAA</sequence>
<feature type="transmembrane region" description="Helical" evidence="8">
    <location>
        <begin position="308"/>
        <end position="334"/>
    </location>
</feature>
<dbReference type="GO" id="GO:0000329">
    <property type="term" value="C:fungal-type vacuole membrane"/>
    <property type="evidence" value="ECO:0007669"/>
    <property type="project" value="TreeGrafter"/>
</dbReference>
<organism evidence="10">
    <name type="scientific">Mytilinidion resinicola</name>
    <dbReference type="NCBI Taxonomy" id="574789"/>
    <lineage>
        <taxon>Eukaryota</taxon>
        <taxon>Fungi</taxon>
        <taxon>Dikarya</taxon>
        <taxon>Ascomycota</taxon>
        <taxon>Pezizomycotina</taxon>
        <taxon>Dothideomycetes</taxon>
        <taxon>Pleosporomycetidae</taxon>
        <taxon>Mytilinidiales</taxon>
        <taxon>Mytilinidiaceae</taxon>
        <taxon>Mytilinidion</taxon>
    </lineage>
</organism>
<feature type="transmembrane region" description="Helical" evidence="8">
    <location>
        <begin position="276"/>
        <end position="296"/>
    </location>
</feature>
<evidence type="ECO:0000313" key="10">
    <source>
        <dbReference type="EMBL" id="KAF2806552.1"/>
    </source>
</evidence>
<proteinExistence type="inferred from homology"/>
<evidence type="ECO:0000256" key="3">
    <source>
        <dbReference type="ARBA" id="ARBA00022448"/>
    </source>
</evidence>
<dbReference type="InterPro" id="IPR025016">
    <property type="entry name" value="DUF3955"/>
</dbReference>
<feature type="transmembrane region" description="Helical" evidence="8">
    <location>
        <begin position="400"/>
        <end position="417"/>
    </location>
</feature>
<evidence type="ECO:0000256" key="6">
    <source>
        <dbReference type="ARBA" id="ARBA00023136"/>
    </source>
</evidence>
<dbReference type="Pfam" id="PF13127">
    <property type="entry name" value="DUF3955"/>
    <property type="match status" value="1"/>
</dbReference>
<name>A0A6A6YCL1_9PEZI</name>
<feature type="transmembrane region" description="Helical" evidence="8">
    <location>
        <begin position="374"/>
        <end position="394"/>
    </location>
</feature>
<reference evidence="12" key="3">
    <citation type="submission" date="2025-04" db="UniProtKB">
        <authorList>
            <consortium name="RefSeq"/>
        </authorList>
    </citation>
    <scope>IDENTIFICATION</scope>
    <source>
        <strain evidence="12">CBS 304.34</strain>
    </source>
</reference>
<feature type="transmembrane region" description="Helical" evidence="8">
    <location>
        <begin position="238"/>
        <end position="256"/>
    </location>
</feature>
<accession>A0A6A6YCL1</accession>
<dbReference type="RefSeq" id="XP_033573516.1">
    <property type="nucleotide sequence ID" value="XM_033715899.1"/>
</dbReference>
<evidence type="ECO:0000256" key="4">
    <source>
        <dbReference type="ARBA" id="ARBA00022692"/>
    </source>
</evidence>
<keyword evidence="11" id="KW-1185">Reference proteome</keyword>
<evidence type="ECO:0000256" key="8">
    <source>
        <dbReference type="SAM" id="Phobius"/>
    </source>
</evidence>
<reference evidence="12" key="2">
    <citation type="submission" date="2020-04" db="EMBL/GenBank/DDBJ databases">
        <authorList>
            <consortium name="NCBI Genome Project"/>
        </authorList>
    </citation>
    <scope>NUCLEOTIDE SEQUENCE</scope>
    <source>
        <strain evidence="12">CBS 304.34</strain>
    </source>
</reference>
<dbReference type="InterPro" id="IPR009262">
    <property type="entry name" value="SLC35_F1/F2/F6"/>
</dbReference>
<evidence type="ECO:0000259" key="9">
    <source>
        <dbReference type="Pfam" id="PF13127"/>
    </source>
</evidence>
<feature type="region of interest" description="Disordered" evidence="7">
    <location>
        <begin position="127"/>
        <end position="150"/>
    </location>
</feature>
<evidence type="ECO:0000256" key="7">
    <source>
        <dbReference type="SAM" id="MobiDB-lite"/>
    </source>
</evidence>
<feature type="domain" description="DUF3955" evidence="9">
    <location>
        <begin position="43"/>
        <end position="92"/>
    </location>
</feature>
<evidence type="ECO:0000256" key="1">
    <source>
        <dbReference type="ARBA" id="ARBA00004141"/>
    </source>
</evidence>
<dbReference type="GO" id="GO:0022857">
    <property type="term" value="F:transmembrane transporter activity"/>
    <property type="evidence" value="ECO:0007669"/>
    <property type="project" value="InterPro"/>
</dbReference>
<feature type="transmembrane region" description="Helical" evidence="8">
    <location>
        <begin position="346"/>
        <end position="367"/>
    </location>
</feature>
<keyword evidence="6 8" id="KW-0472">Membrane</keyword>
<comment type="subcellular location">
    <subcellularLocation>
        <location evidence="1">Membrane</location>
        <topology evidence="1">Multi-pass membrane protein</topology>
    </subcellularLocation>
</comment>